<organism evidence="2 3">
    <name type="scientific">Pristionchus entomophagus</name>
    <dbReference type="NCBI Taxonomy" id="358040"/>
    <lineage>
        <taxon>Eukaryota</taxon>
        <taxon>Metazoa</taxon>
        <taxon>Ecdysozoa</taxon>
        <taxon>Nematoda</taxon>
        <taxon>Chromadorea</taxon>
        <taxon>Rhabditida</taxon>
        <taxon>Rhabditina</taxon>
        <taxon>Diplogasteromorpha</taxon>
        <taxon>Diplogasteroidea</taxon>
        <taxon>Neodiplogasteridae</taxon>
        <taxon>Pristionchus</taxon>
    </lineage>
</organism>
<evidence type="ECO:0000313" key="2">
    <source>
        <dbReference type="EMBL" id="GMT02395.1"/>
    </source>
</evidence>
<sequence>QIGDLAREDAPQIYALNGRGGRSTLKVRARGLEVGEMAVSELPSNPNAVWTVRRSVDGRFDANIVISFINATLVLSIVE</sequence>
<dbReference type="InterPro" id="IPR058543">
    <property type="entry name" value="Beta-prop_RSE1/DDB1/CPSF1_2nd"/>
</dbReference>
<protein>
    <recommendedName>
        <fullName evidence="1">RSE1/DDB1/CPSF1 second beta-propeller domain-containing protein</fullName>
    </recommendedName>
</protein>
<name>A0AAV5U7M3_9BILA</name>
<accession>A0AAV5U7M3</accession>
<gene>
    <name evidence="2" type="ORF">PENTCL1PPCAC_24569</name>
</gene>
<reference evidence="2" key="1">
    <citation type="submission" date="2023-10" db="EMBL/GenBank/DDBJ databases">
        <title>Genome assembly of Pristionchus species.</title>
        <authorList>
            <person name="Yoshida K."/>
            <person name="Sommer R.J."/>
        </authorList>
    </citation>
    <scope>NUCLEOTIDE SEQUENCE</scope>
    <source>
        <strain evidence="2">RS0144</strain>
    </source>
</reference>
<evidence type="ECO:0000313" key="3">
    <source>
        <dbReference type="Proteomes" id="UP001432027"/>
    </source>
</evidence>
<dbReference type="Gene3D" id="2.130.10.10">
    <property type="entry name" value="YVTN repeat-like/Quinoprotein amine dehydrogenase"/>
    <property type="match status" value="2"/>
</dbReference>
<feature type="non-terminal residue" evidence="2">
    <location>
        <position position="79"/>
    </location>
</feature>
<evidence type="ECO:0000259" key="1">
    <source>
        <dbReference type="Pfam" id="PF23726"/>
    </source>
</evidence>
<feature type="non-terminal residue" evidence="2">
    <location>
        <position position="1"/>
    </location>
</feature>
<dbReference type="EMBL" id="BTSX01000005">
    <property type="protein sequence ID" value="GMT02395.1"/>
    <property type="molecule type" value="Genomic_DNA"/>
</dbReference>
<feature type="domain" description="RSE1/DDB1/CPSF1 second beta-propeller" evidence="1">
    <location>
        <begin position="36"/>
        <end position="77"/>
    </location>
</feature>
<proteinExistence type="predicted"/>
<keyword evidence="3" id="KW-1185">Reference proteome</keyword>
<dbReference type="InterPro" id="IPR015943">
    <property type="entry name" value="WD40/YVTN_repeat-like_dom_sf"/>
</dbReference>
<dbReference type="InterPro" id="IPR050358">
    <property type="entry name" value="RSE1/DDB1/CFT1"/>
</dbReference>
<dbReference type="Pfam" id="PF23726">
    <property type="entry name" value="Beta-prop_RSE1_2nd"/>
    <property type="match status" value="1"/>
</dbReference>
<dbReference type="AlphaFoldDB" id="A0AAV5U7M3"/>
<comment type="caution">
    <text evidence="2">The sequence shown here is derived from an EMBL/GenBank/DDBJ whole genome shotgun (WGS) entry which is preliminary data.</text>
</comment>
<dbReference type="PANTHER" id="PTHR10644">
    <property type="entry name" value="DNA REPAIR/RNA PROCESSING CPSF FAMILY"/>
    <property type="match status" value="1"/>
</dbReference>
<dbReference type="Proteomes" id="UP001432027">
    <property type="component" value="Unassembled WGS sequence"/>
</dbReference>